<feature type="domain" description="NR LBD" evidence="13">
    <location>
        <begin position="135"/>
        <end position="384"/>
    </location>
</feature>
<dbReference type="InterPro" id="IPR001628">
    <property type="entry name" value="Znf_hrmn_rcpt"/>
</dbReference>
<dbReference type="SMART" id="SM00399">
    <property type="entry name" value="ZnF_C4"/>
    <property type="match status" value="1"/>
</dbReference>
<evidence type="ECO:0000313" key="14">
    <source>
        <dbReference type="Proteomes" id="UP000887566"/>
    </source>
</evidence>
<sequence length="514" mass="58463">MDNRAFPNRPLRRKIPKRVCVGQLCSVCNDIATGMHYGTYTCNGCAIFFRRTVHKNPQFHCSQGGVCVVSYLKRCACRACRYEKCLMMGMDPKSVYYKKGKSAGSTSALSERGSTSKILPSPDSSNISEINKLLSLENRLRQLRQCNLPIRWSLVDLLTHFSLMNSPEIELSRCVESYNPLCLNESLGRSTVWVRKDCVLFTEYAKCFPVFSQLSLDDKVHIIQNNTLTQQTLTQAHHACNFGSDVSLHPKDGTEKTREVDASEVTLIIAKIINLLVLPMRELRIDMTEVALLRVLLFLDPEQDYISPEARKALEEERRKYFSHLLEYVHGKRDTNGPQRFGSILLLSNALQQITTDKKRALLTFDFFAKSSENNAAFPNSTMEINTVDHRTTLINTTITATISTPINTTTTTISYINHRRKQSVSHDDAPSSRMVDFECERDCSGLVLSTTADQWELLKRLLREQVKHRLRTACPRRRLLDVMHDLSRRATTDSKRGEPTRLNAILAATARTY</sequence>
<dbReference type="PROSITE" id="PS00031">
    <property type="entry name" value="NUCLEAR_REC_DBD_1"/>
    <property type="match status" value="1"/>
</dbReference>
<dbReference type="PRINTS" id="PR00047">
    <property type="entry name" value="STROIDFINGER"/>
</dbReference>
<dbReference type="GO" id="GO:0005634">
    <property type="term" value="C:nucleus"/>
    <property type="evidence" value="ECO:0007669"/>
    <property type="project" value="UniProtKB-SubCell"/>
</dbReference>
<proteinExistence type="inferred from homology"/>
<dbReference type="SUPFAM" id="SSF57716">
    <property type="entry name" value="Glucocorticoid receptor-like (DNA-binding domain)"/>
    <property type="match status" value="1"/>
</dbReference>
<dbReference type="Proteomes" id="UP000887566">
    <property type="component" value="Unplaced"/>
</dbReference>
<evidence type="ECO:0000256" key="3">
    <source>
        <dbReference type="ARBA" id="ARBA00022723"/>
    </source>
</evidence>
<dbReference type="InterPro" id="IPR013088">
    <property type="entry name" value="Znf_NHR/GATA"/>
</dbReference>
<dbReference type="InterPro" id="IPR000536">
    <property type="entry name" value="Nucl_hrmn_rcpt_lig-bd"/>
</dbReference>
<dbReference type="SUPFAM" id="SSF48508">
    <property type="entry name" value="Nuclear receptor ligand-binding domain"/>
    <property type="match status" value="1"/>
</dbReference>
<dbReference type="InterPro" id="IPR050274">
    <property type="entry name" value="Nuclear_hormone_rcpt_NR2"/>
</dbReference>
<dbReference type="Gene3D" id="1.10.565.10">
    <property type="entry name" value="Retinoid X Receptor"/>
    <property type="match status" value="1"/>
</dbReference>
<dbReference type="InterPro" id="IPR001723">
    <property type="entry name" value="Nuclear_hrmn_rcpt"/>
</dbReference>
<dbReference type="PROSITE" id="PS51030">
    <property type="entry name" value="NUCLEAR_REC_DBD_2"/>
    <property type="match status" value="1"/>
</dbReference>
<dbReference type="InterPro" id="IPR035500">
    <property type="entry name" value="NHR-like_dom_sf"/>
</dbReference>
<reference evidence="15" key="1">
    <citation type="submission" date="2022-11" db="UniProtKB">
        <authorList>
            <consortium name="WormBaseParasite"/>
        </authorList>
    </citation>
    <scope>IDENTIFICATION</scope>
</reference>
<keyword evidence="6 11" id="KW-0805">Transcription regulation</keyword>
<protein>
    <submittedName>
        <fullName evidence="15">Uncharacterized protein</fullName>
    </submittedName>
</protein>
<dbReference type="PRINTS" id="PR00398">
    <property type="entry name" value="STRDHORMONER"/>
</dbReference>
<name>A0A914XJI5_9BILA</name>
<evidence type="ECO:0000256" key="5">
    <source>
        <dbReference type="ARBA" id="ARBA00022833"/>
    </source>
</evidence>
<keyword evidence="5 11" id="KW-0862">Zinc</keyword>
<evidence type="ECO:0000259" key="12">
    <source>
        <dbReference type="PROSITE" id="PS51030"/>
    </source>
</evidence>
<evidence type="ECO:0000256" key="10">
    <source>
        <dbReference type="ARBA" id="ARBA00023242"/>
    </source>
</evidence>
<keyword evidence="10 11" id="KW-0539">Nucleus</keyword>
<feature type="domain" description="Nuclear receptor" evidence="12">
    <location>
        <begin position="22"/>
        <end position="97"/>
    </location>
</feature>
<evidence type="ECO:0000259" key="13">
    <source>
        <dbReference type="PROSITE" id="PS51843"/>
    </source>
</evidence>
<dbReference type="CDD" id="cd06960">
    <property type="entry name" value="NR_DBD_HNF4A"/>
    <property type="match status" value="1"/>
</dbReference>
<keyword evidence="3 11" id="KW-0479">Metal-binding</keyword>
<evidence type="ECO:0000313" key="15">
    <source>
        <dbReference type="WBParaSite" id="PSAMB.scaffold810size40972.g8813.t1"/>
    </source>
</evidence>
<dbReference type="Pfam" id="PF00104">
    <property type="entry name" value="Hormone_recep"/>
    <property type="match status" value="1"/>
</dbReference>
<accession>A0A914XJI5</accession>
<evidence type="ECO:0000256" key="4">
    <source>
        <dbReference type="ARBA" id="ARBA00022771"/>
    </source>
</evidence>
<dbReference type="SMART" id="SM00430">
    <property type="entry name" value="HOLI"/>
    <property type="match status" value="1"/>
</dbReference>
<keyword evidence="8 11" id="KW-0804">Transcription</keyword>
<keyword evidence="7 11" id="KW-0238">DNA-binding</keyword>
<dbReference type="CDD" id="cd06157">
    <property type="entry name" value="NR_LBD"/>
    <property type="match status" value="1"/>
</dbReference>
<comment type="similarity">
    <text evidence="2 11">Belongs to the nuclear hormone receptor family.</text>
</comment>
<keyword evidence="14" id="KW-1185">Reference proteome</keyword>
<keyword evidence="4 11" id="KW-0863">Zinc-finger</keyword>
<dbReference type="Pfam" id="PF00105">
    <property type="entry name" value="zf-C4"/>
    <property type="match status" value="1"/>
</dbReference>
<evidence type="ECO:0000256" key="11">
    <source>
        <dbReference type="RuleBase" id="RU004334"/>
    </source>
</evidence>
<dbReference type="InterPro" id="IPR049636">
    <property type="entry name" value="HNF4-like_DBD"/>
</dbReference>
<dbReference type="GO" id="GO:0008270">
    <property type="term" value="F:zinc ion binding"/>
    <property type="evidence" value="ECO:0007669"/>
    <property type="project" value="UniProtKB-KW"/>
</dbReference>
<evidence type="ECO:0000256" key="9">
    <source>
        <dbReference type="ARBA" id="ARBA00023170"/>
    </source>
</evidence>
<evidence type="ECO:0000256" key="1">
    <source>
        <dbReference type="ARBA" id="ARBA00004123"/>
    </source>
</evidence>
<evidence type="ECO:0000256" key="6">
    <source>
        <dbReference type="ARBA" id="ARBA00023015"/>
    </source>
</evidence>
<dbReference type="AlphaFoldDB" id="A0A914XJI5"/>
<dbReference type="GO" id="GO:0003700">
    <property type="term" value="F:DNA-binding transcription factor activity"/>
    <property type="evidence" value="ECO:0007669"/>
    <property type="project" value="InterPro"/>
</dbReference>
<dbReference type="PROSITE" id="PS51843">
    <property type="entry name" value="NR_LBD"/>
    <property type="match status" value="1"/>
</dbReference>
<comment type="subcellular location">
    <subcellularLocation>
        <location evidence="1 11">Nucleus</location>
    </subcellularLocation>
</comment>
<dbReference type="WBParaSite" id="PSAMB.scaffold810size40972.g8813.t1">
    <property type="protein sequence ID" value="PSAMB.scaffold810size40972.g8813.t1"/>
    <property type="gene ID" value="PSAMB.scaffold810size40972.g8813"/>
</dbReference>
<dbReference type="Gene3D" id="3.30.50.10">
    <property type="entry name" value="Erythroid Transcription Factor GATA-1, subunit A"/>
    <property type="match status" value="1"/>
</dbReference>
<keyword evidence="9 11" id="KW-0675">Receptor</keyword>
<evidence type="ECO:0000256" key="8">
    <source>
        <dbReference type="ARBA" id="ARBA00023163"/>
    </source>
</evidence>
<evidence type="ECO:0000256" key="7">
    <source>
        <dbReference type="ARBA" id="ARBA00023125"/>
    </source>
</evidence>
<organism evidence="14 15">
    <name type="scientific">Plectus sambesii</name>
    <dbReference type="NCBI Taxonomy" id="2011161"/>
    <lineage>
        <taxon>Eukaryota</taxon>
        <taxon>Metazoa</taxon>
        <taxon>Ecdysozoa</taxon>
        <taxon>Nematoda</taxon>
        <taxon>Chromadorea</taxon>
        <taxon>Plectida</taxon>
        <taxon>Plectina</taxon>
        <taxon>Plectoidea</taxon>
        <taxon>Plectidae</taxon>
        <taxon>Plectus</taxon>
    </lineage>
</organism>
<dbReference type="PANTHER" id="PTHR24083">
    <property type="entry name" value="NUCLEAR HORMONE RECEPTOR"/>
    <property type="match status" value="1"/>
</dbReference>
<evidence type="ECO:0000256" key="2">
    <source>
        <dbReference type="ARBA" id="ARBA00005993"/>
    </source>
</evidence>
<dbReference type="GO" id="GO:0000978">
    <property type="term" value="F:RNA polymerase II cis-regulatory region sequence-specific DNA binding"/>
    <property type="evidence" value="ECO:0007669"/>
    <property type="project" value="InterPro"/>
</dbReference>